<keyword evidence="1" id="KW-0378">Hydrolase</keyword>
<comment type="caution">
    <text evidence="6">The sequence shown here is derived from an EMBL/GenBank/DDBJ whole genome shotgun (WGS) entry which is preliminary data.</text>
</comment>
<dbReference type="Proteomes" id="UP000188268">
    <property type="component" value="Unassembled WGS sequence"/>
</dbReference>
<dbReference type="PANTHER" id="PTHR47592">
    <property type="entry name" value="PBF68 PROTEIN"/>
    <property type="match status" value="1"/>
</dbReference>
<dbReference type="SUPFAM" id="SSF56672">
    <property type="entry name" value="DNA/RNA polymerases"/>
    <property type="match status" value="1"/>
</dbReference>
<dbReference type="InterPro" id="IPR057670">
    <property type="entry name" value="SH3_retrovirus"/>
</dbReference>
<feature type="domain" description="Retrovirus-related Pol polyprotein from transposon TNT 1-94-like beta-barrel" evidence="4">
    <location>
        <begin position="254"/>
        <end position="333"/>
    </location>
</feature>
<proteinExistence type="predicted"/>
<dbReference type="AlphaFoldDB" id="A0A1R3JHH3"/>
<keyword evidence="1" id="KW-0064">Aspartyl protease</keyword>
<dbReference type="Pfam" id="PF25597">
    <property type="entry name" value="SH3_retrovirus"/>
    <property type="match status" value="1"/>
</dbReference>
<organism evidence="6 7">
    <name type="scientific">Corchorus capsularis</name>
    <name type="common">Jute</name>
    <dbReference type="NCBI Taxonomy" id="210143"/>
    <lineage>
        <taxon>Eukaryota</taxon>
        <taxon>Viridiplantae</taxon>
        <taxon>Streptophyta</taxon>
        <taxon>Embryophyta</taxon>
        <taxon>Tracheophyta</taxon>
        <taxon>Spermatophyta</taxon>
        <taxon>Magnoliopsida</taxon>
        <taxon>eudicotyledons</taxon>
        <taxon>Gunneridae</taxon>
        <taxon>Pentapetalae</taxon>
        <taxon>rosids</taxon>
        <taxon>malvids</taxon>
        <taxon>Malvales</taxon>
        <taxon>Malvaceae</taxon>
        <taxon>Grewioideae</taxon>
        <taxon>Apeibeae</taxon>
        <taxon>Corchorus</taxon>
    </lineage>
</organism>
<feature type="domain" description="Retroviral polymerase SH3-like" evidence="5">
    <location>
        <begin position="388"/>
        <end position="444"/>
    </location>
</feature>
<feature type="domain" description="Reverse transcriptase Ty1/copia-type" evidence="3">
    <location>
        <begin position="555"/>
        <end position="761"/>
    </location>
</feature>
<dbReference type="InterPro" id="IPR013103">
    <property type="entry name" value="RVT_2"/>
</dbReference>
<dbReference type="InterPro" id="IPR023214">
    <property type="entry name" value="HAD_sf"/>
</dbReference>
<feature type="compositionally biased region" description="Polar residues" evidence="2">
    <location>
        <begin position="457"/>
        <end position="473"/>
    </location>
</feature>
<evidence type="ECO:0000256" key="1">
    <source>
        <dbReference type="ARBA" id="ARBA00022750"/>
    </source>
</evidence>
<dbReference type="Gramene" id="OMO94271">
    <property type="protein sequence ID" value="OMO94271"/>
    <property type="gene ID" value="CCACVL1_06078"/>
</dbReference>
<reference evidence="6 7" key="1">
    <citation type="submission" date="2013-09" db="EMBL/GenBank/DDBJ databases">
        <title>Corchorus capsularis genome sequencing.</title>
        <authorList>
            <person name="Alam M."/>
            <person name="Haque M.S."/>
            <person name="Islam M.S."/>
            <person name="Emdad E.M."/>
            <person name="Islam M.M."/>
            <person name="Ahmed B."/>
            <person name="Halim A."/>
            <person name="Hossen Q.M.M."/>
            <person name="Hossain M.Z."/>
            <person name="Ahmed R."/>
            <person name="Khan M.M."/>
            <person name="Islam R."/>
            <person name="Rashid M.M."/>
            <person name="Khan S.A."/>
            <person name="Rahman M.S."/>
            <person name="Alam M."/>
        </authorList>
    </citation>
    <scope>NUCLEOTIDE SEQUENCE [LARGE SCALE GENOMIC DNA]</scope>
    <source>
        <strain evidence="7">cv. CVL-1</strain>
        <tissue evidence="6">Whole seedling</tissue>
    </source>
</reference>
<dbReference type="STRING" id="210143.A0A1R3JHH3"/>
<keyword evidence="1" id="KW-0645">Protease</keyword>
<dbReference type="SUPFAM" id="SSF56784">
    <property type="entry name" value="HAD-like"/>
    <property type="match status" value="1"/>
</dbReference>
<evidence type="ECO:0000313" key="6">
    <source>
        <dbReference type="EMBL" id="OMO94271.1"/>
    </source>
</evidence>
<dbReference type="EMBL" id="AWWV01007908">
    <property type="protein sequence ID" value="OMO94271.1"/>
    <property type="molecule type" value="Genomic_DNA"/>
</dbReference>
<keyword evidence="7" id="KW-1185">Reference proteome</keyword>
<dbReference type="InterPro" id="IPR054722">
    <property type="entry name" value="PolX-like_BBD"/>
</dbReference>
<evidence type="ECO:0000256" key="2">
    <source>
        <dbReference type="SAM" id="MobiDB-lite"/>
    </source>
</evidence>
<dbReference type="InterPro" id="IPR043502">
    <property type="entry name" value="DNA/RNA_pol_sf"/>
</dbReference>
<gene>
    <name evidence="6" type="ORF">CCACVL1_06078</name>
</gene>
<evidence type="ECO:0000259" key="4">
    <source>
        <dbReference type="Pfam" id="PF22936"/>
    </source>
</evidence>
<keyword evidence="6" id="KW-0548">Nucleotidyltransferase</keyword>
<evidence type="ECO:0000259" key="3">
    <source>
        <dbReference type="Pfam" id="PF07727"/>
    </source>
</evidence>
<dbReference type="Gene3D" id="3.40.50.1000">
    <property type="entry name" value="HAD superfamily/HAD-like"/>
    <property type="match status" value="1"/>
</dbReference>
<name>A0A1R3JHH3_COCAP</name>
<protein>
    <submittedName>
        <fullName evidence="6">Reverse transcriptase, RNA-dependent DNA polymerase</fullName>
    </submittedName>
</protein>
<feature type="region of interest" description="Disordered" evidence="2">
    <location>
        <begin position="455"/>
        <end position="494"/>
    </location>
</feature>
<feature type="compositionally biased region" description="Basic and acidic residues" evidence="2">
    <location>
        <begin position="475"/>
        <end position="494"/>
    </location>
</feature>
<sequence length="885" mass="100175">MAINDATMKILAQQDVGKLNQFDGTNYTRWKDKIKFLLSTVKTHENDLLTCRGLILNSLSDRPYDLYSSLQTPREIWNALETKYQNEKRGTDKFMALNYFDFKITDDKPVMDQVHELQILVSRLRDLDVAIPDALQIGAILSKLPSSWNNYRKKVLLQSESFTMEQFQTHLQIECETRIRDEKMSKDKDAVESTKNKSQVHMVGAKSGNKSDKYKNLKECHYKKKEDKRSDSTSKTNVAVVTELNTVVAANSDFFIDCGVTIHICNNKDLFSTYVEDESEVFMGNQVAVRVVGEGNVSLKFTSGQKLTLVNVYHVPDVKRNLVSASLLVKRGFKILLESEKVVITKNEALFTSCHLVNRIPSKRIHTSTYEIWNGRQPNIKYFKVWGCIAYYRLPDSQREKLGSRGIKSVFVGYAQNSKAYRLLDLESNVIVEYIHVEFFENTFVQDNVIHDGINIPHSSENQSNVPISSPNPSKRKDLGEPSEPRRSQRPRKEKDLGSDFITFFVEGSRNELFKAFEVLSVDDDPKTLKEALASRDATFWQETVNDEMDSIMANSTWVLVDLLPGSKPIKNKWVFRRKYNSDGSLQTFKARLLAKGFTQNKGIDYFGTYSPVARITSIRVLFALASIYKLHIHQMDVKTAFLNGDLKEEVYMEQPEGFILPGNENKVCKLVKSLYGLKQAPKQWHEKFDTAILSFGFRHNTADKCIYSKITSEYGVVICLYVDDMLIFGTNMIGINETKKFLTSTFKMKDLKEVDTILGVLEGYSGASWITKIGDNNSTSDACEMGEKKNDKGDLVLRVDGGATVNNLLMQIQVMPTGKADVIHSFEKDGSIVAMVGDGINDSPALAAVDVGMAIGAGTDIAIEAADYVLMRNNFEDVIRNHCW</sequence>
<dbReference type="Pfam" id="PF14223">
    <property type="entry name" value="Retrotran_gag_2"/>
    <property type="match status" value="1"/>
</dbReference>
<dbReference type="Pfam" id="PF07727">
    <property type="entry name" value="RVT_2"/>
    <property type="match status" value="1"/>
</dbReference>
<keyword evidence="6" id="KW-0695">RNA-directed DNA polymerase</keyword>
<dbReference type="GO" id="GO:0004190">
    <property type="term" value="F:aspartic-type endopeptidase activity"/>
    <property type="evidence" value="ECO:0007669"/>
    <property type="project" value="UniProtKB-KW"/>
</dbReference>
<accession>A0A1R3JHH3</accession>
<dbReference type="OrthoDB" id="411615at2759"/>
<dbReference type="PANTHER" id="PTHR47592:SF31">
    <property type="entry name" value="ZINC FINGER, CCHC-TYPE-RELATED"/>
    <property type="match status" value="1"/>
</dbReference>
<dbReference type="GO" id="GO:0003964">
    <property type="term" value="F:RNA-directed DNA polymerase activity"/>
    <property type="evidence" value="ECO:0007669"/>
    <property type="project" value="UniProtKB-KW"/>
</dbReference>
<evidence type="ECO:0000313" key="7">
    <source>
        <dbReference type="Proteomes" id="UP000188268"/>
    </source>
</evidence>
<dbReference type="InterPro" id="IPR036412">
    <property type="entry name" value="HAD-like_sf"/>
</dbReference>
<dbReference type="Pfam" id="PF22936">
    <property type="entry name" value="Pol_BBD"/>
    <property type="match status" value="1"/>
</dbReference>
<keyword evidence="6" id="KW-0808">Transferase</keyword>
<evidence type="ECO:0000259" key="5">
    <source>
        <dbReference type="Pfam" id="PF25597"/>
    </source>
</evidence>